<evidence type="ECO:0000313" key="2">
    <source>
        <dbReference type="Proteomes" id="UP000314294"/>
    </source>
</evidence>
<comment type="caution">
    <text evidence="1">The sequence shown here is derived from an EMBL/GenBank/DDBJ whole genome shotgun (WGS) entry which is preliminary data.</text>
</comment>
<name>A0A4Z2GHR9_9TELE</name>
<evidence type="ECO:0000313" key="1">
    <source>
        <dbReference type="EMBL" id="TNN52986.1"/>
    </source>
</evidence>
<protein>
    <submittedName>
        <fullName evidence="1">Uncharacterized protein</fullName>
    </submittedName>
</protein>
<keyword evidence="2" id="KW-1185">Reference proteome</keyword>
<sequence>MLRCKSQSASICSVLKTADQMTENLRELLSETFQSHRNGDNAPGEGRQRSEVNQGILTHRAASPSRRTAVNSADTRISVFSSADTRIAFLLLRVLPKMSMRSGGVAARSLRAAAVVERERERDSRRRFLFDSRDLDRFLDLSRSLDRDRLRFLLCLLLLECLDLDELRLRDRPMLPTSTSDSFGSDWMQAVLFWCNLIGGIWLSEEKGAGVGGDAPCSPDLRRTRLGSEAFTVGPSVVFVEEASGMVIRDRLRLLLAALGKGLHPALPQPPADKAYLAQPAHSAEDNVRKDLLRIHERLKIGSYSGVFSAVLPNEVLVHLGLHTENVNAMLTFSQLVLLSHPFEAGPKLLMSFNHKEAK</sequence>
<reference evidence="1 2" key="1">
    <citation type="submission" date="2019-03" db="EMBL/GenBank/DDBJ databases">
        <title>First draft genome of Liparis tanakae, snailfish: a comprehensive survey of snailfish specific genes.</title>
        <authorList>
            <person name="Kim W."/>
            <person name="Song I."/>
            <person name="Jeong J.-H."/>
            <person name="Kim D."/>
            <person name="Kim S."/>
            <person name="Ryu S."/>
            <person name="Song J.Y."/>
            <person name="Lee S.K."/>
        </authorList>
    </citation>
    <scope>NUCLEOTIDE SEQUENCE [LARGE SCALE GENOMIC DNA]</scope>
    <source>
        <tissue evidence="1">Muscle</tissue>
    </source>
</reference>
<dbReference type="EMBL" id="SRLO01000530">
    <property type="protein sequence ID" value="TNN52986.1"/>
    <property type="molecule type" value="Genomic_DNA"/>
</dbReference>
<dbReference type="AlphaFoldDB" id="A0A4Z2GHR9"/>
<accession>A0A4Z2GHR9</accession>
<organism evidence="1 2">
    <name type="scientific">Liparis tanakae</name>
    <name type="common">Tanaka's snailfish</name>
    <dbReference type="NCBI Taxonomy" id="230148"/>
    <lineage>
        <taxon>Eukaryota</taxon>
        <taxon>Metazoa</taxon>
        <taxon>Chordata</taxon>
        <taxon>Craniata</taxon>
        <taxon>Vertebrata</taxon>
        <taxon>Euteleostomi</taxon>
        <taxon>Actinopterygii</taxon>
        <taxon>Neopterygii</taxon>
        <taxon>Teleostei</taxon>
        <taxon>Neoteleostei</taxon>
        <taxon>Acanthomorphata</taxon>
        <taxon>Eupercaria</taxon>
        <taxon>Perciformes</taxon>
        <taxon>Cottioidei</taxon>
        <taxon>Cottales</taxon>
        <taxon>Liparidae</taxon>
        <taxon>Liparis</taxon>
    </lineage>
</organism>
<proteinExistence type="predicted"/>
<gene>
    <name evidence="1" type="ORF">EYF80_036785</name>
</gene>
<dbReference type="Proteomes" id="UP000314294">
    <property type="component" value="Unassembled WGS sequence"/>
</dbReference>